<dbReference type="EMBL" id="JBHLXP010000003">
    <property type="protein sequence ID" value="MFC0049362.1"/>
    <property type="molecule type" value="Genomic_DNA"/>
</dbReference>
<dbReference type="SMART" id="SM00245">
    <property type="entry name" value="TSPc"/>
    <property type="match status" value="1"/>
</dbReference>
<dbReference type="GO" id="GO:0016787">
    <property type="term" value="F:hydrolase activity"/>
    <property type="evidence" value="ECO:0007669"/>
    <property type="project" value="UniProtKB-KW"/>
</dbReference>
<keyword evidence="3" id="KW-1185">Reference proteome</keyword>
<dbReference type="Pfam" id="PF03572">
    <property type="entry name" value="Peptidase_S41"/>
    <property type="match status" value="1"/>
</dbReference>
<dbReference type="PANTHER" id="PTHR11261:SF3">
    <property type="entry name" value="RETINOL-BINDING PROTEIN 3"/>
    <property type="match status" value="1"/>
</dbReference>
<dbReference type="CDD" id="cd07563">
    <property type="entry name" value="Peptidase_S41_IRBP"/>
    <property type="match status" value="1"/>
</dbReference>
<accession>A0ABV6BEY2</accession>
<organism evidence="2 3">
    <name type="scientific">Rheinheimera tilapiae</name>
    <dbReference type="NCBI Taxonomy" id="875043"/>
    <lineage>
        <taxon>Bacteria</taxon>
        <taxon>Pseudomonadati</taxon>
        <taxon>Pseudomonadota</taxon>
        <taxon>Gammaproteobacteria</taxon>
        <taxon>Chromatiales</taxon>
        <taxon>Chromatiaceae</taxon>
        <taxon>Rheinheimera</taxon>
    </lineage>
</organism>
<dbReference type="RefSeq" id="WP_377245046.1">
    <property type="nucleotide sequence ID" value="NZ_JBHLXP010000003.1"/>
</dbReference>
<dbReference type="SUPFAM" id="SSF52096">
    <property type="entry name" value="ClpP/crotonase"/>
    <property type="match status" value="1"/>
</dbReference>
<feature type="domain" description="Tail specific protease" evidence="1">
    <location>
        <begin position="126"/>
        <end position="324"/>
    </location>
</feature>
<name>A0ABV6BEY2_9GAMM</name>
<dbReference type="InterPro" id="IPR005151">
    <property type="entry name" value="Tail-specific_protease"/>
</dbReference>
<dbReference type="InterPro" id="IPR029045">
    <property type="entry name" value="ClpP/crotonase-like_dom_sf"/>
</dbReference>
<dbReference type="Gene3D" id="3.90.226.10">
    <property type="entry name" value="2-enoyl-CoA Hydratase, Chain A, domain 1"/>
    <property type="match status" value="1"/>
</dbReference>
<dbReference type="Gene3D" id="3.30.750.44">
    <property type="match status" value="1"/>
</dbReference>
<gene>
    <name evidence="2" type="ORF">ACFFJP_13785</name>
</gene>
<proteinExistence type="predicted"/>
<reference evidence="2 3" key="1">
    <citation type="submission" date="2024-09" db="EMBL/GenBank/DDBJ databases">
        <authorList>
            <person name="Sun Q."/>
            <person name="Mori K."/>
        </authorList>
    </citation>
    <scope>NUCLEOTIDE SEQUENCE [LARGE SCALE GENOMIC DNA]</scope>
    <source>
        <strain evidence="2 3">KCTC 23315</strain>
    </source>
</reference>
<protein>
    <submittedName>
        <fullName evidence="2">S41 family peptidase</fullName>
        <ecNumber evidence="2">3.4.-.-</ecNumber>
    </submittedName>
</protein>
<comment type="caution">
    <text evidence="2">The sequence shown here is derived from an EMBL/GenBank/DDBJ whole genome shotgun (WGS) entry which is preliminary data.</text>
</comment>
<keyword evidence="2" id="KW-0378">Hydrolase</keyword>
<dbReference type="Proteomes" id="UP001589813">
    <property type="component" value="Unassembled WGS sequence"/>
</dbReference>
<evidence type="ECO:0000313" key="2">
    <source>
        <dbReference type="EMBL" id="MFC0049362.1"/>
    </source>
</evidence>
<evidence type="ECO:0000259" key="1">
    <source>
        <dbReference type="SMART" id="SM00245"/>
    </source>
</evidence>
<dbReference type="PANTHER" id="PTHR11261">
    <property type="entry name" value="INTERPHOTORECEPTOR RETINOID-BINDING PROTEIN"/>
    <property type="match status" value="1"/>
</dbReference>
<sequence length="346" mass="38408">MSNFKQKTSVKSRWRLLVLLALLLIILLQAIGLPAAAQTAVPDKSAPAQQELTAFERKTALTQLASVLAQHYVLPEMAAQLSAALLKAEADGRFNHLHSKAQLVDEVGDWLRAVGKDGHLGLELTERYGEVTYIRHESDEKRRNNFAFEQLSILPGNIGYLKLNKFVQADEAFDVATQALQFLSRSSALIIDLRESAGGSPELVRFLLSHFVPAETLLWQLEGRNTDQPEEVRAKVLLQKQLQMPLYVLQSANQASAAEFFSYALQQQGRATVIGETSAGLAHYTGAMAVTDWLFVRIPLARPVFPKSGDNFEQRGVMPDVKVPAAQALQKALQLEQQRQHNVAQY</sequence>
<evidence type="ECO:0000313" key="3">
    <source>
        <dbReference type="Proteomes" id="UP001589813"/>
    </source>
</evidence>
<dbReference type="EC" id="3.4.-.-" evidence="2"/>